<protein>
    <recommendedName>
        <fullName evidence="2">Ribosomal subunit interface protein</fullName>
    </recommendedName>
</protein>
<gene>
    <name evidence="1" type="ORF">LCGC14_2756420</name>
</gene>
<comment type="caution">
    <text evidence="1">The sequence shown here is derived from an EMBL/GenBank/DDBJ whole genome shotgun (WGS) entry which is preliminary data.</text>
</comment>
<organism evidence="1">
    <name type="scientific">marine sediment metagenome</name>
    <dbReference type="NCBI Taxonomy" id="412755"/>
    <lineage>
        <taxon>unclassified sequences</taxon>
        <taxon>metagenomes</taxon>
        <taxon>ecological metagenomes</taxon>
    </lineage>
</organism>
<evidence type="ECO:0008006" key="2">
    <source>
        <dbReference type="Google" id="ProtNLM"/>
    </source>
</evidence>
<dbReference type="SUPFAM" id="SSF69754">
    <property type="entry name" value="Ribosome binding protein Y (YfiA homologue)"/>
    <property type="match status" value="1"/>
</dbReference>
<dbReference type="Pfam" id="PF02482">
    <property type="entry name" value="Ribosomal_S30AE"/>
    <property type="match status" value="1"/>
</dbReference>
<dbReference type="Gene3D" id="3.30.160.100">
    <property type="entry name" value="Ribosome hibernation promotion factor-like"/>
    <property type="match status" value="1"/>
</dbReference>
<accession>A0A0F8Z0E3</accession>
<sequence>HIYDFKLILKKERHTFLAEVNINVKRKIIHIFTKTEDLHSVIDTLFDKIEVKIRRYRDKLINKRIIPLKENIVEHEEQEMISSGFEESA</sequence>
<name>A0A0F8Z0E3_9ZZZZ</name>
<reference evidence="1" key="1">
    <citation type="journal article" date="2015" name="Nature">
        <title>Complex archaea that bridge the gap between prokaryotes and eukaryotes.</title>
        <authorList>
            <person name="Spang A."/>
            <person name="Saw J.H."/>
            <person name="Jorgensen S.L."/>
            <person name="Zaremba-Niedzwiedzka K."/>
            <person name="Martijn J."/>
            <person name="Lind A.E."/>
            <person name="van Eijk R."/>
            <person name="Schleper C."/>
            <person name="Guy L."/>
            <person name="Ettema T.J."/>
        </authorList>
    </citation>
    <scope>NUCLEOTIDE SEQUENCE</scope>
</reference>
<dbReference type="InterPro" id="IPR003489">
    <property type="entry name" value="RHF/RaiA"/>
</dbReference>
<dbReference type="AlphaFoldDB" id="A0A0F8Z0E3"/>
<dbReference type="EMBL" id="LAZR01050545">
    <property type="protein sequence ID" value="KKK87118.1"/>
    <property type="molecule type" value="Genomic_DNA"/>
</dbReference>
<dbReference type="InterPro" id="IPR036567">
    <property type="entry name" value="RHF-like"/>
</dbReference>
<proteinExistence type="predicted"/>
<evidence type="ECO:0000313" key="1">
    <source>
        <dbReference type="EMBL" id="KKK87118.1"/>
    </source>
</evidence>
<feature type="non-terminal residue" evidence="1">
    <location>
        <position position="1"/>
    </location>
</feature>